<keyword evidence="2" id="KW-0067">ATP-binding</keyword>
<sequence length="446" mass="49548">MTRTRILLVDDEPGVRLGMKGYLTQHGFDVDEATSVAEAQEGFRSHRPDVAVIDYRLPDGTAMELLPRLKEIDAAVPLVVLTGHGSIELAVQAVKEGAEQFLTKPVELAVLKVVLERLVAQRRERQRHAADRSRTERSRVDPFLGTSAAIQALRDQAERIRDSDSPVLVTGETGSGKSVLARWLHEGGARKEAPFVDLNCAALSKDLLDSELFGHEKGAFTSAVAAKQGLLEVADRGTLFLDEIGDMDVAVQPKLLKVLEEQRFRRLGDVKDRRVDVRLVAATHQDLSLAAREKRFRSDLYFRISTLILHVPALRERAEDVPVLARHFLAEMGGARGRGQVALEPDAEKALMTYGWPGNIRELRNVLERAVLLSGARSLSRGDLRFEAVSQEEPPGDDLTLEELERRHIERVMAREGGHVERAATKLGISRSSLYAKLKGWQHRSS</sequence>
<dbReference type="InterPro" id="IPR011006">
    <property type="entry name" value="CheY-like_superfamily"/>
</dbReference>
<gene>
    <name evidence="8" type="ORF">D7V93_10070</name>
</gene>
<dbReference type="FunFam" id="3.40.50.300:FF:000006">
    <property type="entry name" value="DNA-binding transcriptional regulator NtrC"/>
    <property type="match status" value="1"/>
</dbReference>
<keyword evidence="5" id="KW-0597">Phosphoprotein</keyword>
<organism evidence="8 9">
    <name type="scientific">Corallococcus llansteffanensis</name>
    <dbReference type="NCBI Taxonomy" id="2316731"/>
    <lineage>
        <taxon>Bacteria</taxon>
        <taxon>Pseudomonadati</taxon>
        <taxon>Myxococcota</taxon>
        <taxon>Myxococcia</taxon>
        <taxon>Myxococcales</taxon>
        <taxon>Cystobacterineae</taxon>
        <taxon>Myxococcaceae</taxon>
        <taxon>Corallococcus</taxon>
    </lineage>
</organism>
<evidence type="ECO:0000256" key="5">
    <source>
        <dbReference type="PROSITE-ProRule" id="PRU00169"/>
    </source>
</evidence>
<dbReference type="Pfam" id="PF25601">
    <property type="entry name" value="AAA_lid_14"/>
    <property type="match status" value="1"/>
</dbReference>
<feature type="domain" description="Response regulatory" evidence="7">
    <location>
        <begin position="5"/>
        <end position="119"/>
    </location>
</feature>
<dbReference type="PANTHER" id="PTHR32071:SF113">
    <property type="entry name" value="ALGINATE BIOSYNTHESIS TRANSCRIPTIONAL REGULATORY PROTEIN ALGB"/>
    <property type="match status" value="1"/>
</dbReference>
<dbReference type="InterPro" id="IPR002197">
    <property type="entry name" value="HTH_Fis"/>
</dbReference>
<dbReference type="InterPro" id="IPR027417">
    <property type="entry name" value="P-loop_NTPase"/>
</dbReference>
<dbReference type="Proteomes" id="UP000272888">
    <property type="component" value="Unassembled WGS sequence"/>
</dbReference>
<proteinExistence type="predicted"/>
<comment type="caution">
    <text evidence="8">The sequence shown here is derived from an EMBL/GenBank/DDBJ whole genome shotgun (WGS) entry which is preliminary data.</text>
</comment>
<evidence type="ECO:0000256" key="4">
    <source>
        <dbReference type="ARBA" id="ARBA00023163"/>
    </source>
</evidence>
<dbReference type="Gene3D" id="3.40.50.2300">
    <property type="match status" value="1"/>
</dbReference>
<dbReference type="CDD" id="cd00009">
    <property type="entry name" value="AAA"/>
    <property type="match status" value="1"/>
</dbReference>
<dbReference type="PROSITE" id="PS50110">
    <property type="entry name" value="RESPONSE_REGULATORY"/>
    <property type="match status" value="1"/>
</dbReference>
<dbReference type="Gene3D" id="1.10.10.60">
    <property type="entry name" value="Homeodomain-like"/>
    <property type="match status" value="1"/>
</dbReference>
<dbReference type="SMART" id="SM00382">
    <property type="entry name" value="AAA"/>
    <property type="match status" value="1"/>
</dbReference>
<evidence type="ECO:0000313" key="9">
    <source>
        <dbReference type="Proteomes" id="UP000272888"/>
    </source>
</evidence>
<dbReference type="GO" id="GO:0000160">
    <property type="term" value="P:phosphorelay signal transduction system"/>
    <property type="evidence" value="ECO:0007669"/>
    <property type="project" value="InterPro"/>
</dbReference>
<dbReference type="Pfam" id="PF02954">
    <property type="entry name" value="HTH_8"/>
    <property type="match status" value="1"/>
</dbReference>
<dbReference type="SUPFAM" id="SSF52540">
    <property type="entry name" value="P-loop containing nucleoside triphosphate hydrolases"/>
    <property type="match status" value="1"/>
</dbReference>
<dbReference type="InterPro" id="IPR001789">
    <property type="entry name" value="Sig_transdc_resp-reg_receiver"/>
</dbReference>
<evidence type="ECO:0000259" key="6">
    <source>
        <dbReference type="PROSITE" id="PS50045"/>
    </source>
</evidence>
<dbReference type="InterPro" id="IPR003593">
    <property type="entry name" value="AAA+_ATPase"/>
</dbReference>
<feature type="domain" description="Sigma-54 factor interaction" evidence="6">
    <location>
        <begin position="143"/>
        <end position="372"/>
    </location>
</feature>
<evidence type="ECO:0000256" key="2">
    <source>
        <dbReference type="ARBA" id="ARBA00022840"/>
    </source>
</evidence>
<dbReference type="GO" id="GO:0006355">
    <property type="term" value="P:regulation of DNA-templated transcription"/>
    <property type="evidence" value="ECO:0007669"/>
    <property type="project" value="InterPro"/>
</dbReference>
<dbReference type="AlphaFoldDB" id="A0A3A8Q157"/>
<dbReference type="PROSITE" id="PS00688">
    <property type="entry name" value="SIGMA54_INTERACT_3"/>
    <property type="match status" value="1"/>
</dbReference>
<dbReference type="EMBL" id="RAWB01000078">
    <property type="protein sequence ID" value="RKH62497.1"/>
    <property type="molecule type" value="Genomic_DNA"/>
</dbReference>
<dbReference type="SMART" id="SM00448">
    <property type="entry name" value="REC"/>
    <property type="match status" value="1"/>
</dbReference>
<name>A0A3A8Q157_9BACT</name>
<dbReference type="Pfam" id="PF00072">
    <property type="entry name" value="Response_reg"/>
    <property type="match status" value="1"/>
</dbReference>
<dbReference type="GO" id="GO:0005524">
    <property type="term" value="F:ATP binding"/>
    <property type="evidence" value="ECO:0007669"/>
    <property type="project" value="UniProtKB-KW"/>
</dbReference>
<keyword evidence="3" id="KW-0805">Transcription regulation</keyword>
<dbReference type="Pfam" id="PF00158">
    <property type="entry name" value="Sigma54_activat"/>
    <property type="match status" value="1"/>
</dbReference>
<keyword evidence="4" id="KW-0804">Transcription</keyword>
<dbReference type="PROSITE" id="PS50045">
    <property type="entry name" value="SIGMA54_INTERACT_4"/>
    <property type="match status" value="1"/>
</dbReference>
<dbReference type="InterPro" id="IPR002078">
    <property type="entry name" value="Sigma_54_int"/>
</dbReference>
<keyword evidence="9" id="KW-1185">Reference proteome</keyword>
<dbReference type="SUPFAM" id="SSF52172">
    <property type="entry name" value="CheY-like"/>
    <property type="match status" value="1"/>
</dbReference>
<dbReference type="InterPro" id="IPR058031">
    <property type="entry name" value="AAA_lid_NorR"/>
</dbReference>
<evidence type="ECO:0000256" key="1">
    <source>
        <dbReference type="ARBA" id="ARBA00022741"/>
    </source>
</evidence>
<dbReference type="Gene3D" id="3.40.50.300">
    <property type="entry name" value="P-loop containing nucleotide triphosphate hydrolases"/>
    <property type="match status" value="1"/>
</dbReference>
<protein>
    <submittedName>
        <fullName evidence="8">Sigma-54-dependent Fis family transcriptional regulator</fullName>
    </submittedName>
</protein>
<dbReference type="SUPFAM" id="SSF46689">
    <property type="entry name" value="Homeodomain-like"/>
    <property type="match status" value="1"/>
</dbReference>
<accession>A0A3A8Q157</accession>
<evidence type="ECO:0000256" key="3">
    <source>
        <dbReference type="ARBA" id="ARBA00023015"/>
    </source>
</evidence>
<keyword evidence="1" id="KW-0547">Nucleotide-binding</keyword>
<dbReference type="InterPro" id="IPR009057">
    <property type="entry name" value="Homeodomain-like_sf"/>
</dbReference>
<dbReference type="RefSeq" id="WP_120643188.1">
    <property type="nucleotide sequence ID" value="NZ_RAWB01000078.1"/>
</dbReference>
<evidence type="ECO:0000313" key="8">
    <source>
        <dbReference type="EMBL" id="RKH62497.1"/>
    </source>
</evidence>
<reference evidence="9" key="1">
    <citation type="submission" date="2018-09" db="EMBL/GenBank/DDBJ databases">
        <authorList>
            <person name="Livingstone P.G."/>
            <person name="Whitworth D.E."/>
        </authorList>
    </citation>
    <scope>NUCLEOTIDE SEQUENCE [LARGE SCALE GENOMIC DNA]</scope>
    <source>
        <strain evidence="9">CA051B</strain>
    </source>
</reference>
<dbReference type="InterPro" id="IPR025944">
    <property type="entry name" value="Sigma_54_int_dom_CS"/>
</dbReference>
<evidence type="ECO:0000259" key="7">
    <source>
        <dbReference type="PROSITE" id="PS50110"/>
    </source>
</evidence>
<dbReference type="GO" id="GO:0043565">
    <property type="term" value="F:sequence-specific DNA binding"/>
    <property type="evidence" value="ECO:0007669"/>
    <property type="project" value="InterPro"/>
</dbReference>
<dbReference type="InterPro" id="IPR025662">
    <property type="entry name" value="Sigma_54_int_dom_ATP-bd_1"/>
</dbReference>
<feature type="modified residue" description="4-aspartylphosphate" evidence="5">
    <location>
        <position position="54"/>
    </location>
</feature>
<dbReference type="Gene3D" id="1.10.8.60">
    <property type="match status" value="1"/>
</dbReference>
<dbReference type="PROSITE" id="PS00675">
    <property type="entry name" value="SIGMA54_INTERACT_1"/>
    <property type="match status" value="1"/>
</dbReference>
<dbReference type="PANTHER" id="PTHR32071">
    <property type="entry name" value="TRANSCRIPTIONAL REGULATORY PROTEIN"/>
    <property type="match status" value="1"/>
</dbReference>